<dbReference type="InterPro" id="IPR015943">
    <property type="entry name" value="WD40/YVTN_repeat-like_dom_sf"/>
</dbReference>
<dbReference type="AlphaFoldDB" id="A0A1V8T0N3"/>
<evidence type="ECO:0000256" key="3">
    <source>
        <dbReference type="ARBA" id="ARBA00046343"/>
    </source>
</evidence>
<dbReference type="Proteomes" id="UP000192596">
    <property type="component" value="Unassembled WGS sequence"/>
</dbReference>
<evidence type="ECO:0000256" key="2">
    <source>
        <dbReference type="ARBA" id="ARBA00022737"/>
    </source>
</evidence>
<comment type="similarity">
    <text evidence="3">Belongs to the THOC3 family.</text>
</comment>
<sequence>MAPPKVSRPVRKDQFPSVLKALKTTAYYDAGRDNRLVTNIRGLAWSPIGNAIATTVSNYIRIWDPDRTKVAQSLELKSGAPGIVEKVAYCPTHEAVLASTAVDGICRLWDARMPGGVAGAGKGTKLSEAKVGDTGLFLTWHPSGTELLVGRKDDVVMSVDVRKLGGSEGALGTGWDLEARQIDPLQGRHGKTQLNEMAFSNSGRELLVTTGHGPVEIYDWPSLDYLHTLTAHNSAAYSVRHSPAGSFIAAGSGDGMVTLWDTTHWHCAHTIMAHTGPVRDLSFSYDGAYIACGSGGDTKESSTGIEISHVDTGEQVHTIDTIAPASWIAWHPLRYWLAYAGETGGLRIVGAGSST</sequence>
<dbReference type="PANTHER" id="PTHR22839:SF0">
    <property type="entry name" value="THO COMPLEX SUBUNIT 3"/>
    <property type="match status" value="1"/>
</dbReference>
<dbReference type="SUPFAM" id="SSF50978">
    <property type="entry name" value="WD40 repeat-like"/>
    <property type="match status" value="1"/>
</dbReference>
<dbReference type="Pfam" id="PF00400">
    <property type="entry name" value="WD40"/>
    <property type="match status" value="2"/>
</dbReference>
<protein>
    <submittedName>
        <fullName evidence="5">Uncharacterized protein</fullName>
    </submittedName>
</protein>
<gene>
    <name evidence="5" type="ORF">B0A48_07985</name>
</gene>
<keyword evidence="6" id="KW-1185">Reference proteome</keyword>
<evidence type="ECO:0000313" key="6">
    <source>
        <dbReference type="Proteomes" id="UP000192596"/>
    </source>
</evidence>
<dbReference type="Gene3D" id="2.130.10.10">
    <property type="entry name" value="YVTN repeat-like/Quinoprotein amine dehydrogenase"/>
    <property type="match status" value="2"/>
</dbReference>
<keyword evidence="2" id="KW-0677">Repeat</keyword>
<dbReference type="InParanoid" id="A0A1V8T0N3"/>
<dbReference type="EMBL" id="NAJO01000020">
    <property type="protein sequence ID" value="OQO04967.1"/>
    <property type="molecule type" value="Genomic_DNA"/>
</dbReference>
<dbReference type="InterPro" id="IPR036322">
    <property type="entry name" value="WD40_repeat_dom_sf"/>
</dbReference>
<dbReference type="GO" id="GO:0000445">
    <property type="term" value="C:THO complex part of transcription export complex"/>
    <property type="evidence" value="ECO:0007669"/>
    <property type="project" value="TreeGrafter"/>
</dbReference>
<evidence type="ECO:0000313" key="5">
    <source>
        <dbReference type="EMBL" id="OQO04967.1"/>
    </source>
</evidence>
<proteinExistence type="inferred from homology"/>
<accession>A0A1V8T0N3</accession>
<dbReference type="PANTHER" id="PTHR22839">
    <property type="entry name" value="THO COMPLEX SUBUNIT 3 THO3"/>
    <property type="match status" value="1"/>
</dbReference>
<dbReference type="PROSITE" id="PS50082">
    <property type="entry name" value="WD_REPEATS_2"/>
    <property type="match status" value="1"/>
</dbReference>
<dbReference type="InterPro" id="IPR040132">
    <property type="entry name" value="Tex1/THOC3"/>
</dbReference>
<dbReference type="PROSITE" id="PS50294">
    <property type="entry name" value="WD_REPEATS_REGION"/>
    <property type="match status" value="1"/>
</dbReference>
<feature type="repeat" description="WD" evidence="4">
    <location>
        <begin position="229"/>
        <end position="261"/>
    </location>
</feature>
<dbReference type="GO" id="GO:0006406">
    <property type="term" value="P:mRNA export from nucleus"/>
    <property type="evidence" value="ECO:0007669"/>
    <property type="project" value="InterPro"/>
</dbReference>
<dbReference type="STRING" id="1507870.A0A1V8T0N3"/>
<dbReference type="OrthoDB" id="340259at2759"/>
<reference evidence="6" key="1">
    <citation type="submission" date="2017-03" db="EMBL/GenBank/DDBJ databases">
        <title>Genomes of endolithic fungi from Antarctica.</title>
        <authorList>
            <person name="Coleine C."/>
            <person name="Masonjones S."/>
            <person name="Stajich J.E."/>
        </authorList>
    </citation>
    <scope>NUCLEOTIDE SEQUENCE [LARGE SCALE GENOMIC DNA]</scope>
    <source>
        <strain evidence="6">CCFEE 5527</strain>
    </source>
</reference>
<name>A0A1V8T0N3_9PEZI</name>
<dbReference type="SMART" id="SM00320">
    <property type="entry name" value="WD40"/>
    <property type="match status" value="7"/>
</dbReference>
<evidence type="ECO:0000256" key="4">
    <source>
        <dbReference type="PROSITE-ProRule" id="PRU00221"/>
    </source>
</evidence>
<evidence type="ECO:0000256" key="1">
    <source>
        <dbReference type="ARBA" id="ARBA00022574"/>
    </source>
</evidence>
<organism evidence="5 6">
    <name type="scientific">Cryoendolithus antarcticus</name>
    <dbReference type="NCBI Taxonomy" id="1507870"/>
    <lineage>
        <taxon>Eukaryota</taxon>
        <taxon>Fungi</taxon>
        <taxon>Dikarya</taxon>
        <taxon>Ascomycota</taxon>
        <taxon>Pezizomycotina</taxon>
        <taxon>Dothideomycetes</taxon>
        <taxon>Dothideomycetidae</taxon>
        <taxon>Cladosporiales</taxon>
        <taxon>Cladosporiaceae</taxon>
        <taxon>Cryoendolithus</taxon>
    </lineage>
</organism>
<keyword evidence="1 4" id="KW-0853">WD repeat</keyword>
<comment type="caution">
    <text evidence="5">The sequence shown here is derived from an EMBL/GenBank/DDBJ whole genome shotgun (WGS) entry which is preliminary data.</text>
</comment>
<dbReference type="InterPro" id="IPR001680">
    <property type="entry name" value="WD40_rpt"/>
</dbReference>